<dbReference type="EMBL" id="MACH01000160">
    <property type="protein sequence ID" value="OJE34984.1"/>
    <property type="molecule type" value="Genomic_DNA"/>
</dbReference>
<dbReference type="AlphaFoldDB" id="A0AA44KQF9"/>
<protein>
    <recommendedName>
        <fullName evidence="4">DUF2798 domain-containing protein</fullName>
    </recommendedName>
</protein>
<keyword evidence="1" id="KW-0472">Membrane</keyword>
<dbReference type="Proteomes" id="UP000183185">
    <property type="component" value="Unassembled WGS sequence"/>
</dbReference>
<feature type="transmembrane region" description="Helical" evidence="1">
    <location>
        <begin position="12"/>
        <end position="35"/>
    </location>
</feature>
<proteinExistence type="predicted"/>
<accession>A0AA44KQF9</accession>
<evidence type="ECO:0000313" key="2">
    <source>
        <dbReference type="EMBL" id="OJE34984.1"/>
    </source>
</evidence>
<keyword evidence="1" id="KW-0812">Transmembrane</keyword>
<evidence type="ECO:0008006" key="4">
    <source>
        <dbReference type="Google" id="ProtNLM"/>
    </source>
</evidence>
<keyword evidence="1" id="KW-1133">Transmembrane helix</keyword>
<feature type="transmembrane region" description="Helical" evidence="1">
    <location>
        <begin position="41"/>
        <end position="61"/>
    </location>
</feature>
<comment type="caution">
    <text evidence="2">The sequence shown here is derived from an EMBL/GenBank/DDBJ whole genome shotgun (WGS) entry which is preliminary data.</text>
</comment>
<organism evidence="2 3">
    <name type="scientific">Bacillus proteolyticus</name>
    <dbReference type="NCBI Taxonomy" id="2026192"/>
    <lineage>
        <taxon>Bacteria</taxon>
        <taxon>Bacillati</taxon>
        <taxon>Bacillota</taxon>
        <taxon>Bacilli</taxon>
        <taxon>Bacillales</taxon>
        <taxon>Bacillaceae</taxon>
        <taxon>Bacillus</taxon>
        <taxon>Bacillus cereus group</taxon>
    </lineage>
</organism>
<gene>
    <name evidence="2" type="ORF">BAQ49_03825</name>
</gene>
<name>A0AA44KQF9_9BACI</name>
<reference evidence="2 3" key="1">
    <citation type="submission" date="2016-06" db="EMBL/GenBank/DDBJ databases">
        <title>First insights into the genetic diversity and population structure of in the Bacillus cereus group bacteria from diverse marine environments.</title>
        <authorList>
            <person name="Liu Y."/>
            <person name="Lai Q."/>
            <person name="Shao Z."/>
        </authorList>
    </citation>
    <scope>NUCLEOTIDE SEQUENCE [LARGE SCALE GENOMIC DNA]</scope>
    <source>
        <strain evidence="2 3">TD42</strain>
    </source>
</reference>
<dbReference type="InterPro" id="IPR021529">
    <property type="entry name" value="DUF2798"/>
</dbReference>
<evidence type="ECO:0000256" key="1">
    <source>
        <dbReference type="SAM" id="Phobius"/>
    </source>
</evidence>
<evidence type="ECO:0000313" key="3">
    <source>
        <dbReference type="Proteomes" id="UP000183185"/>
    </source>
</evidence>
<dbReference type="Pfam" id="PF11391">
    <property type="entry name" value="DUF2798"/>
    <property type="match status" value="1"/>
</dbReference>
<sequence length="87" mass="10246">MKINKKYEPIILTILTGLCTSGFISFVLVSINIGYNPTFLIHWPQMWGEAFISSIPCAYYFPRIIRKFMNLFTFVEKEKSFERVIKD</sequence>